<dbReference type="EMBL" id="CP027432">
    <property type="protein sequence ID" value="QCI27464.1"/>
    <property type="molecule type" value="Genomic_DNA"/>
</dbReference>
<keyword evidence="1" id="KW-1133">Transmembrane helix</keyword>
<dbReference type="Proteomes" id="UP000272781">
    <property type="component" value="Unassembled WGS sequence"/>
</dbReference>
<name>A0AAJ4UX41_9BACT</name>
<keyword evidence="5" id="KW-1185">Reference proteome</keyword>
<proteinExistence type="predicted"/>
<evidence type="ECO:0000313" key="5">
    <source>
        <dbReference type="Proteomes" id="UP000298805"/>
    </source>
</evidence>
<keyword evidence="1" id="KW-0472">Membrane</keyword>
<evidence type="ECO:0000313" key="4">
    <source>
        <dbReference type="Proteomes" id="UP000272781"/>
    </source>
</evidence>
<accession>A0AAJ4UX41</accession>
<reference evidence="3 4" key="2">
    <citation type="submission" date="2018-11" db="EMBL/GenBank/DDBJ databases">
        <title>Genomic Encyclopedia of Type Strains, Phase IV (KMG-IV): sequencing the most valuable type-strain genomes for metagenomic binning, comparative biology and taxonomic classification.</title>
        <authorList>
            <person name="Goeker M."/>
        </authorList>
    </citation>
    <scope>NUCLEOTIDE SEQUENCE [LARGE SCALE GENOMIC DNA]</scope>
    <source>
        <strain evidence="3 4">DSM 27783</strain>
    </source>
</reference>
<reference evidence="2" key="3">
    <citation type="submission" date="2019-06" db="EMBL/GenBank/DDBJ databases">
        <title>A comparative analysis of the Nautiliaceae.</title>
        <authorList>
            <person name="Grosche A."/>
            <person name="Smedile F."/>
            <person name="Vetriani C."/>
        </authorList>
    </citation>
    <scope>NUCLEOTIDE SEQUENCE</scope>
    <source>
        <strain evidence="2">TB6</strain>
    </source>
</reference>
<sequence length="64" mass="6944">MDAVKEYWSNPIFLAGIFLCAVGTILGAFQIVTAGVLVECAGIVLMMISIYSLEKESILNPKNH</sequence>
<dbReference type="Proteomes" id="UP000298805">
    <property type="component" value="Chromosome"/>
</dbReference>
<dbReference type="EMBL" id="RJVK01000005">
    <property type="protein sequence ID" value="ROR38901.1"/>
    <property type="molecule type" value="Genomic_DNA"/>
</dbReference>
<protein>
    <submittedName>
        <fullName evidence="3">Uncharacterized protein</fullName>
    </submittedName>
</protein>
<evidence type="ECO:0000313" key="3">
    <source>
        <dbReference type="EMBL" id="ROR38901.1"/>
    </source>
</evidence>
<gene>
    <name evidence="2" type="ORF">C6V80_00315</name>
    <name evidence="3" type="ORF">EDC58_1816</name>
</gene>
<dbReference type="AlphaFoldDB" id="A0AAJ4UX41"/>
<evidence type="ECO:0000256" key="1">
    <source>
        <dbReference type="SAM" id="Phobius"/>
    </source>
</evidence>
<reference evidence="5" key="1">
    <citation type="submission" date="2018-03" db="EMBL/GenBank/DDBJ databases">
        <title>A comparative analysis of the Nautiliaceae.</title>
        <authorList>
            <person name="Grosche A."/>
            <person name="Smedile F."/>
            <person name="Vetriani C."/>
        </authorList>
    </citation>
    <scope>NUCLEOTIDE SEQUENCE [LARGE SCALE GENOMIC DNA]</scope>
    <source>
        <strain evidence="5">TB6</strain>
    </source>
</reference>
<keyword evidence="1" id="KW-0812">Transmembrane</keyword>
<evidence type="ECO:0000313" key="2">
    <source>
        <dbReference type="EMBL" id="QCI27464.1"/>
    </source>
</evidence>
<feature type="transmembrane region" description="Helical" evidence="1">
    <location>
        <begin position="35"/>
        <end position="53"/>
    </location>
</feature>
<organism evidence="3 4">
    <name type="scientific">Caminibacter pacificus</name>
    <dbReference type="NCBI Taxonomy" id="1424653"/>
    <lineage>
        <taxon>Bacteria</taxon>
        <taxon>Pseudomonadati</taxon>
        <taxon>Campylobacterota</taxon>
        <taxon>Epsilonproteobacteria</taxon>
        <taxon>Nautiliales</taxon>
        <taxon>Nautiliaceae</taxon>
        <taxon>Caminibacter</taxon>
    </lineage>
</organism>
<dbReference type="RefSeq" id="WP_123353193.1">
    <property type="nucleotide sequence ID" value="NZ_CP027432.2"/>
</dbReference>
<feature type="transmembrane region" description="Helical" evidence="1">
    <location>
        <begin position="12"/>
        <end position="29"/>
    </location>
</feature>